<organism evidence="2 3">
    <name type="scientific">Necator americanus</name>
    <name type="common">Human hookworm</name>
    <dbReference type="NCBI Taxonomy" id="51031"/>
    <lineage>
        <taxon>Eukaryota</taxon>
        <taxon>Metazoa</taxon>
        <taxon>Ecdysozoa</taxon>
        <taxon>Nematoda</taxon>
        <taxon>Chromadorea</taxon>
        <taxon>Rhabditida</taxon>
        <taxon>Rhabditina</taxon>
        <taxon>Rhabditomorpha</taxon>
        <taxon>Strongyloidea</taxon>
        <taxon>Ancylostomatidae</taxon>
        <taxon>Bunostominae</taxon>
        <taxon>Necator</taxon>
    </lineage>
</organism>
<sequence>MLARGYAYWMNINRDIEEVVRHCRNCQEAAKMPKKTGRAALLSEENSSVLSLQISGMGPRNGWRGESADYLYSL</sequence>
<reference evidence="3" key="1">
    <citation type="journal article" date="2014" name="Nat. Genet.">
        <title>Genome of the human hookworm Necator americanus.</title>
        <authorList>
            <person name="Tang Y.T."/>
            <person name="Gao X."/>
            <person name="Rosa B.A."/>
            <person name="Abubucker S."/>
            <person name="Hallsworth-Pepin K."/>
            <person name="Martin J."/>
            <person name="Tyagi R."/>
            <person name="Heizer E."/>
            <person name="Zhang X."/>
            <person name="Bhonagiri-Palsikar V."/>
            <person name="Minx P."/>
            <person name="Warren W.C."/>
            <person name="Wang Q."/>
            <person name="Zhan B."/>
            <person name="Hotez P.J."/>
            <person name="Sternberg P.W."/>
            <person name="Dougall A."/>
            <person name="Gaze S.T."/>
            <person name="Mulvenna J."/>
            <person name="Sotillo J."/>
            <person name="Ranganathan S."/>
            <person name="Rabelo E.M."/>
            <person name="Wilson R.K."/>
            <person name="Felgner P.L."/>
            <person name="Bethony J."/>
            <person name="Hawdon J.M."/>
            <person name="Gasser R.B."/>
            <person name="Loukas A."/>
            <person name="Mitreva M."/>
        </authorList>
    </citation>
    <scope>NUCLEOTIDE SEQUENCE [LARGE SCALE GENOMIC DNA]</scope>
</reference>
<dbReference type="EMBL" id="KI660041">
    <property type="protein sequence ID" value="ETN78164.1"/>
    <property type="molecule type" value="Genomic_DNA"/>
</dbReference>
<dbReference type="InterPro" id="IPR041588">
    <property type="entry name" value="Integrase_H2C2"/>
</dbReference>
<proteinExistence type="predicted"/>
<dbReference type="AlphaFoldDB" id="W2T976"/>
<dbReference type="Pfam" id="PF17921">
    <property type="entry name" value="Integrase_H2C2"/>
    <property type="match status" value="1"/>
</dbReference>
<dbReference type="STRING" id="51031.W2T976"/>
<name>W2T976_NECAM</name>
<evidence type="ECO:0000259" key="1">
    <source>
        <dbReference type="Pfam" id="PF17921"/>
    </source>
</evidence>
<dbReference type="Proteomes" id="UP000053676">
    <property type="component" value="Unassembled WGS sequence"/>
</dbReference>
<protein>
    <recommendedName>
        <fullName evidence="1">Integrase zinc-binding domain-containing protein</fullName>
    </recommendedName>
</protein>
<evidence type="ECO:0000313" key="3">
    <source>
        <dbReference type="Proteomes" id="UP000053676"/>
    </source>
</evidence>
<evidence type="ECO:0000313" key="2">
    <source>
        <dbReference type="EMBL" id="ETN78164.1"/>
    </source>
</evidence>
<keyword evidence="3" id="KW-1185">Reference proteome</keyword>
<accession>W2T976</accession>
<dbReference type="KEGG" id="nai:NECAME_10539"/>
<dbReference type="OrthoDB" id="5862337at2759"/>
<feature type="domain" description="Integrase zinc-binding" evidence="1">
    <location>
        <begin position="3"/>
        <end position="29"/>
    </location>
</feature>
<gene>
    <name evidence="2" type="ORF">NECAME_10539</name>
</gene>